<sequence length="137" mass="15595">MNNLPKNYTRQELLDFIRENAINVQKEHTLLHTNQETIDLNLAKNNLARIEQLREQLQETKNALLDIIFSMKLSPAAVEEELDVAEQVCDILVDVTKTPLNIPYIGTGNAQDVTSLDPEGLEDSDGEIKEQEDNYYP</sequence>
<feature type="region of interest" description="Disordered" evidence="2">
    <location>
        <begin position="107"/>
        <end position="137"/>
    </location>
</feature>
<evidence type="ECO:0000256" key="1">
    <source>
        <dbReference type="SAM" id="Coils"/>
    </source>
</evidence>
<evidence type="ECO:0000313" key="4">
    <source>
        <dbReference type="Proteomes" id="UP000007801"/>
    </source>
</evidence>
<organism evidence="3 4">
    <name type="scientific">Drosophila ananassae</name>
    <name type="common">Fruit fly</name>
    <dbReference type="NCBI Taxonomy" id="7217"/>
    <lineage>
        <taxon>Eukaryota</taxon>
        <taxon>Metazoa</taxon>
        <taxon>Ecdysozoa</taxon>
        <taxon>Arthropoda</taxon>
        <taxon>Hexapoda</taxon>
        <taxon>Insecta</taxon>
        <taxon>Pterygota</taxon>
        <taxon>Neoptera</taxon>
        <taxon>Endopterygota</taxon>
        <taxon>Diptera</taxon>
        <taxon>Brachycera</taxon>
        <taxon>Muscomorpha</taxon>
        <taxon>Ephydroidea</taxon>
        <taxon>Drosophilidae</taxon>
        <taxon>Drosophila</taxon>
        <taxon>Sophophora</taxon>
    </lineage>
</organism>
<dbReference type="HOGENOM" id="CLU_1847192_0_0_1"/>
<reference evidence="3 4" key="1">
    <citation type="journal article" date="2007" name="Nature">
        <title>Evolution of genes and genomes on the Drosophila phylogeny.</title>
        <authorList>
            <consortium name="Drosophila 12 Genomes Consortium"/>
            <person name="Clark A.G."/>
            <person name="Eisen M.B."/>
            <person name="Smith D.R."/>
            <person name="Bergman C.M."/>
            <person name="Oliver B."/>
            <person name="Markow T.A."/>
            <person name="Kaufman T.C."/>
            <person name="Kellis M."/>
            <person name="Gelbart W."/>
            <person name="Iyer V.N."/>
            <person name="Pollard D.A."/>
            <person name="Sackton T.B."/>
            <person name="Larracuente A.M."/>
            <person name="Singh N.D."/>
            <person name="Abad J.P."/>
            <person name="Abt D.N."/>
            <person name="Adryan B."/>
            <person name="Aguade M."/>
            <person name="Akashi H."/>
            <person name="Anderson W.W."/>
            <person name="Aquadro C.F."/>
            <person name="Ardell D.H."/>
            <person name="Arguello R."/>
            <person name="Artieri C.G."/>
            <person name="Barbash D.A."/>
            <person name="Barker D."/>
            <person name="Barsanti P."/>
            <person name="Batterham P."/>
            <person name="Batzoglou S."/>
            <person name="Begun D."/>
            <person name="Bhutkar A."/>
            <person name="Blanco E."/>
            <person name="Bosak S.A."/>
            <person name="Bradley R.K."/>
            <person name="Brand A.D."/>
            <person name="Brent M.R."/>
            <person name="Brooks A.N."/>
            <person name="Brown R.H."/>
            <person name="Butlin R.K."/>
            <person name="Caggese C."/>
            <person name="Calvi B.R."/>
            <person name="Bernardo de Carvalho A."/>
            <person name="Caspi A."/>
            <person name="Castrezana S."/>
            <person name="Celniker S.E."/>
            <person name="Chang J.L."/>
            <person name="Chapple C."/>
            <person name="Chatterji S."/>
            <person name="Chinwalla A."/>
            <person name="Civetta A."/>
            <person name="Clifton S.W."/>
            <person name="Comeron J.M."/>
            <person name="Costello J.C."/>
            <person name="Coyne J.A."/>
            <person name="Daub J."/>
            <person name="David R.G."/>
            <person name="Delcher A.L."/>
            <person name="Delehaunty K."/>
            <person name="Do C.B."/>
            <person name="Ebling H."/>
            <person name="Edwards K."/>
            <person name="Eickbush T."/>
            <person name="Evans J.D."/>
            <person name="Filipski A."/>
            <person name="Findeiss S."/>
            <person name="Freyhult E."/>
            <person name="Fulton L."/>
            <person name="Fulton R."/>
            <person name="Garcia A.C."/>
            <person name="Gardiner A."/>
            <person name="Garfield D.A."/>
            <person name="Garvin B.E."/>
            <person name="Gibson G."/>
            <person name="Gilbert D."/>
            <person name="Gnerre S."/>
            <person name="Godfrey J."/>
            <person name="Good R."/>
            <person name="Gotea V."/>
            <person name="Gravely B."/>
            <person name="Greenberg A.J."/>
            <person name="Griffiths-Jones S."/>
            <person name="Gross S."/>
            <person name="Guigo R."/>
            <person name="Gustafson E.A."/>
            <person name="Haerty W."/>
            <person name="Hahn M.W."/>
            <person name="Halligan D.L."/>
            <person name="Halpern A.L."/>
            <person name="Halter G.M."/>
            <person name="Han M.V."/>
            <person name="Heger A."/>
            <person name="Hillier L."/>
            <person name="Hinrichs A.S."/>
            <person name="Holmes I."/>
            <person name="Hoskins R.A."/>
            <person name="Hubisz M.J."/>
            <person name="Hultmark D."/>
            <person name="Huntley M.A."/>
            <person name="Jaffe D.B."/>
            <person name="Jagadeeshan S."/>
            <person name="Jeck W.R."/>
            <person name="Johnson J."/>
            <person name="Jones C.D."/>
            <person name="Jordan W.C."/>
            <person name="Karpen G.H."/>
            <person name="Kataoka E."/>
            <person name="Keightley P.D."/>
            <person name="Kheradpour P."/>
            <person name="Kirkness E.F."/>
            <person name="Koerich L.B."/>
            <person name="Kristiansen K."/>
            <person name="Kudrna D."/>
            <person name="Kulathinal R.J."/>
            <person name="Kumar S."/>
            <person name="Kwok R."/>
            <person name="Lander E."/>
            <person name="Langley C.H."/>
            <person name="Lapoint R."/>
            <person name="Lazzaro B.P."/>
            <person name="Lee S.J."/>
            <person name="Levesque L."/>
            <person name="Li R."/>
            <person name="Lin C.F."/>
            <person name="Lin M.F."/>
            <person name="Lindblad-Toh K."/>
            <person name="Llopart A."/>
            <person name="Long M."/>
            <person name="Low L."/>
            <person name="Lozovsky E."/>
            <person name="Lu J."/>
            <person name="Luo M."/>
            <person name="Machado C.A."/>
            <person name="Makalowski W."/>
            <person name="Marzo M."/>
            <person name="Matsuda M."/>
            <person name="Matzkin L."/>
            <person name="McAllister B."/>
            <person name="McBride C.S."/>
            <person name="McKernan B."/>
            <person name="McKernan K."/>
            <person name="Mendez-Lago M."/>
            <person name="Minx P."/>
            <person name="Mollenhauer M.U."/>
            <person name="Montooth K."/>
            <person name="Mount S.M."/>
            <person name="Mu X."/>
            <person name="Myers E."/>
            <person name="Negre B."/>
            <person name="Newfeld S."/>
            <person name="Nielsen R."/>
            <person name="Noor M.A."/>
            <person name="O'Grady P."/>
            <person name="Pachter L."/>
            <person name="Papaceit M."/>
            <person name="Parisi M.J."/>
            <person name="Parisi M."/>
            <person name="Parts L."/>
            <person name="Pedersen J.S."/>
            <person name="Pesole G."/>
            <person name="Phillippy A.M."/>
            <person name="Ponting C.P."/>
            <person name="Pop M."/>
            <person name="Porcelli D."/>
            <person name="Powell J.R."/>
            <person name="Prohaska S."/>
            <person name="Pruitt K."/>
            <person name="Puig M."/>
            <person name="Quesneville H."/>
            <person name="Ram K.R."/>
            <person name="Rand D."/>
            <person name="Rasmussen M.D."/>
            <person name="Reed L.K."/>
            <person name="Reenan R."/>
            <person name="Reily A."/>
            <person name="Remington K.A."/>
            <person name="Rieger T.T."/>
            <person name="Ritchie M.G."/>
            <person name="Robin C."/>
            <person name="Rogers Y.H."/>
            <person name="Rohde C."/>
            <person name="Rozas J."/>
            <person name="Rubenfield M.J."/>
            <person name="Ruiz A."/>
            <person name="Russo S."/>
            <person name="Salzberg S.L."/>
            <person name="Sanchez-Gracia A."/>
            <person name="Saranga D.J."/>
            <person name="Sato H."/>
            <person name="Schaeffer S.W."/>
            <person name="Schatz M.C."/>
            <person name="Schlenke T."/>
            <person name="Schwartz R."/>
            <person name="Segarra C."/>
            <person name="Singh R.S."/>
            <person name="Sirot L."/>
            <person name="Sirota M."/>
            <person name="Sisneros N.B."/>
            <person name="Smith C.D."/>
            <person name="Smith T.F."/>
            <person name="Spieth J."/>
            <person name="Stage D.E."/>
            <person name="Stark A."/>
            <person name="Stephan W."/>
            <person name="Strausberg R.L."/>
            <person name="Strempel S."/>
            <person name="Sturgill D."/>
            <person name="Sutton G."/>
            <person name="Sutton G.G."/>
            <person name="Tao W."/>
            <person name="Teichmann S."/>
            <person name="Tobari Y.N."/>
            <person name="Tomimura Y."/>
            <person name="Tsolas J.M."/>
            <person name="Valente V.L."/>
            <person name="Venter E."/>
            <person name="Venter J.C."/>
            <person name="Vicario S."/>
            <person name="Vieira F.G."/>
            <person name="Vilella A.J."/>
            <person name="Villasante A."/>
            <person name="Walenz B."/>
            <person name="Wang J."/>
            <person name="Wasserman M."/>
            <person name="Watts T."/>
            <person name="Wilson D."/>
            <person name="Wilson R.K."/>
            <person name="Wing R.A."/>
            <person name="Wolfner M.F."/>
            <person name="Wong A."/>
            <person name="Wong G.K."/>
            <person name="Wu C.I."/>
            <person name="Wu G."/>
            <person name="Yamamoto D."/>
            <person name="Yang H.P."/>
            <person name="Yang S.P."/>
            <person name="Yorke J.A."/>
            <person name="Yoshida K."/>
            <person name="Zdobnov E."/>
            <person name="Zhang P."/>
            <person name="Zhang Y."/>
            <person name="Zimin A.V."/>
            <person name="Baldwin J."/>
            <person name="Abdouelleil A."/>
            <person name="Abdulkadir J."/>
            <person name="Abebe A."/>
            <person name="Abera B."/>
            <person name="Abreu J."/>
            <person name="Acer S.C."/>
            <person name="Aftuck L."/>
            <person name="Alexander A."/>
            <person name="An P."/>
            <person name="Anderson E."/>
            <person name="Anderson S."/>
            <person name="Arachi H."/>
            <person name="Azer M."/>
            <person name="Bachantsang P."/>
            <person name="Barry A."/>
            <person name="Bayul T."/>
            <person name="Berlin A."/>
            <person name="Bessette D."/>
            <person name="Bloom T."/>
            <person name="Blye J."/>
            <person name="Boguslavskiy L."/>
            <person name="Bonnet C."/>
            <person name="Boukhgalter B."/>
            <person name="Bourzgui I."/>
            <person name="Brown A."/>
            <person name="Cahill P."/>
            <person name="Channer S."/>
            <person name="Cheshatsang Y."/>
            <person name="Chuda L."/>
            <person name="Citroen M."/>
            <person name="Collymore A."/>
            <person name="Cooke P."/>
            <person name="Costello M."/>
            <person name="D'Aco K."/>
            <person name="Daza R."/>
            <person name="De Haan G."/>
            <person name="DeGray S."/>
            <person name="DeMaso C."/>
            <person name="Dhargay N."/>
            <person name="Dooley K."/>
            <person name="Dooley E."/>
            <person name="Doricent M."/>
            <person name="Dorje P."/>
            <person name="Dorjee K."/>
            <person name="Dupes A."/>
            <person name="Elong R."/>
            <person name="Falk J."/>
            <person name="Farina A."/>
            <person name="Faro S."/>
            <person name="Ferguson D."/>
            <person name="Fisher S."/>
            <person name="Foley C.D."/>
            <person name="Franke A."/>
            <person name="Friedrich D."/>
            <person name="Gadbois L."/>
            <person name="Gearin G."/>
            <person name="Gearin C.R."/>
            <person name="Giannoukos G."/>
            <person name="Goode T."/>
            <person name="Graham J."/>
            <person name="Grandbois E."/>
            <person name="Grewal S."/>
            <person name="Gyaltsen K."/>
            <person name="Hafez N."/>
            <person name="Hagos B."/>
            <person name="Hall J."/>
            <person name="Henson C."/>
            <person name="Hollinger A."/>
            <person name="Honan T."/>
            <person name="Huard M.D."/>
            <person name="Hughes L."/>
            <person name="Hurhula B."/>
            <person name="Husby M.E."/>
            <person name="Kamat A."/>
            <person name="Kanga B."/>
            <person name="Kashin S."/>
            <person name="Khazanovich D."/>
            <person name="Kisner P."/>
            <person name="Lance K."/>
            <person name="Lara M."/>
            <person name="Lee W."/>
            <person name="Lennon N."/>
            <person name="Letendre F."/>
            <person name="LeVine R."/>
            <person name="Lipovsky A."/>
            <person name="Liu X."/>
            <person name="Liu J."/>
            <person name="Liu S."/>
            <person name="Lokyitsang T."/>
            <person name="Lokyitsang Y."/>
            <person name="Lubonja R."/>
            <person name="Lui A."/>
            <person name="MacDonald P."/>
            <person name="Magnisalis V."/>
            <person name="Maru K."/>
            <person name="Matthews C."/>
            <person name="McCusker W."/>
            <person name="McDonough S."/>
            <person name="Mehta T."/>
            <person name="Meldrim J."/>
            <person name="Meneus L."/>
            <person name="Mihai O."/>
            <person name="Mihalev A."/>
            <person name="Mihova T."/>
            <person name="Mittelman R."/>
            <person name="Mlenga V."/>
            <person name="Montmayeur A."/>
            <person name="Mulrain L."/>
            <person name="Navidi A."/>
            <person name="Naylor J."/>
            <person name="Negash T."/>
            <person name="Nguyen T."/>
            <person name="Nguyen N."/>
            <person name="Nicol R."/>
            <person name="Norbu C."/>
            <person name="Norbu N."/>
            <person name="Novod N."/>
            <person name="O'Neill B."/>
            <person name="Osman S."/>
            <person name="Markiewicz E."/>
            <person name="Oyono O.L."/>
            <person name="Patti C."/>
            <person name="Phunkhang P."/>
            <person name="Pierre F."/>
            <person name="Priest M."/>
            <person name="Raghuraman S."/>
            <person name="Rege F."/>
            <person name="Reyes R."/>
            <person name="Rise C."/>
            <person name="Rogov P."/>
            <person name="Ross K."/>
            <person name="Ryan E."/>
            <person name="Settipalli S."/>
            <person name="Shea T."/>
            <person name="Sherpa N."/>
            <person name="Shi L."/>
            <person name="Shih D."/>
            <person name="Sparrow T."/>
            <person name="Spaulding J."/>
            <person name="Stalker J."/>
            <person name="Stange-Thomann N."/>
            <person name="Stavropoulos S."/>
            <person name="Stone C."/>
            <person name="Strader C."/>
            <person name="Tesfaye S."/>
            <person name="Thomson T."/>
            <person name="Thoulutsang Y."/>
            <person name="Thoulutsang D."/>
            <person name="Topham K."/>
            <person name="Topping I."/>
            <person name="Tsamla T."/>
            <person name="Vassiliev H."/>
            <person name="Vo A."/>
            <person name="Wangchuk T."/>
            <person name="Wangdi T."/>
            <person name="Weiand M."/>
            <person name="Wilkinson J."/>
            <person name="Wilson A."/>
            <person name="Yadav S."/>
            <person name="Young G."/>
            <person name="Yu Q."/>
            <person name="Zembek L."/>
            <person name="Zhong D."/>
            <person name="Zimmer A."/>
            <person name="Zwirko Z."/>
            <person name="Jaffe D.B."/>
            <person name="Alvarez P."/>
            <person name="Brockman W."/>
            <person name="Butler J."/>
            <person name="Chin C."/>
            <person name="Gnerre S."/>
            <person name="Grabherr M."/>
            <person name="Kleber M."/>
            <person name="Mauceli E."/>
            <person name="MacCallum I."/>
        </authorList>
    </citation>
    <scope>NUCLEOTIDE SEQUENCE [LARGE SCALE GENOMIC DNA]</scope>
    <source>
        <strain evidence="4">Tucson 14024-0371.13</strain>
    </source>
</reference>
<accession>B3MYN8</accession>
<dbReference type="EMBL" id="CH902632">
    <property type="protein sequence ID" value="EDV32732.2"/>
    <property type="molecule type" value="Genomic_DNA"/>
</dbReference>
<feature type="coiled-coil region" evidence="1">
    <location>
        <begin position="40"/>
        <end position="67"/>
    </location>
</feature>
<dbReference type="KEGG" id="dan:6504666"/>
<gene>
    <name evidence="3" type="primary">Dana\GF21996</name>
    <name evidence="3" type="synonym">dana_GLEANR_5991</name>
    <name evidence="3" type="ORF">GF21996</name>
</gene>
<keyword evidence="1" id="KW-0175">Coiled coil</keyword>
<dbReference type="GeneID" id="6504666"/>
<feature type="compositionally biased region" description="Basic and acidic residues" evidence="2">
    <location>
        <begin position="126"/>
        <end position="137"/>
    </location>
</feature>
<protein>
    <submittedName>
        <fullName evidence="3">Uncharacterized protein</fullName>
    </submittedName>
</protein>
<dbReference type="Proteomes" id="UP000007801">
    <property type="component" value="Unassembled WGS sequence"/>
</dbReference>
<keyword evidence="4" id="KW-1185">Reference proteome</keyword>
<proteinExistence type="predicted"/>
<name>B3MYN8_DROAN</name>
<dbReference type="AlphaFoldDB" id="B3MYN8"/>
<evidence type="ECO:0000313" key="3">
    <source>
        <dbReference type="EMBL" id="EDV32732.2"/>
    </source>
</evidence>
<dbReference type="InParanoid" id="B3MYN8"/>
<evidence type="ECO:0000256" key="2">
    <source>
        <dbReference type="SAM" id="MobiDB-lite"/>
    </source>
</evidence>